<sequence length="936" mass="95851">MTFGLGRLQWRQLRRDVGPLLLLWAMTVLLAGIATAAPAAGKLVALRDLRASSEQLAPSLRDLVQRAQGALPAGSAPAPAVAATGLPADAAPMFGATAVRLQAVRASFPTQVQQLTSPARFVQVSVSALALTAPSDVGAQLAGVPTLNPWLRQQTTLVAGQWPQAPVAGGAVPVVVGKTAADAAKWPVGQVREIAGSSGAVKVQLTGIVDYRADDEHFSQMERNVLGPNIFDDGNSPRRVGVQVFTSAAGWPRLMGESGAAPAGGDGPRPLSVRTVLWYPLLVDKMGSTGQPGLADPVSLAAAFRSVATQQFPLQDDAPAGRLAAVKLTTDLPETLDEVAARTSSAAAVQTLAALGPLGAALGVMVLGMQALLRRRMPTVRLLLSRGASGGQIRRSLLLQGALIGLLGAVPVMLAVQLVSGVWLSWPWLLAGVGCGLLPAVLPAVAVSTKQQRSVREEAVSLGGRRRVLWEAALVALAALSLQLLLAGGSDGAGADLLSAAAPVLLTLAACVLVIRLYPLPLRALVVALRRRRGAVGFLGAVRSVREPLIGAPLVIATVISAAVAMFSLVTLSTVSTGITDQAQRAVGADLSVSGRWMLPDLVDQAGRTPGVAAVAAVGQGPALTVRANGTGPATTLTTTYADTAQLGRIQQGIPGLAPVPAGMATVESTKTGTFGSISGGGATVLTDVPVMLADATYQRLGRPATLTVNDTTLRVVGTSRYPPVNTTSADWVLFDRTPLRALTKAALPTQLLVSLRPGADQDKVRAELTAVLGPGLQFTTPAAKRAELSSAPTIAGMQGMLIAATVAAVTLMVLALLVTVVAVTGLRNRLIAVLQMLGMNQRQVAVLTAWEQAPAAATALLAGGGVGVLLAMLVRAVANLKSFTGAMFQPDLVVPGGPVTVLVAGFVLLLVVALVGSAVSAARVSVVELLRTEES</sequence>
<protein>
    <submittedName>
        <fullName evidence="9">FtsX-like permease family protein</fullName>
    </submittedName>
</protein>
<evidence type="ECO:0000256" key="6">
    <source>
        <dbReference type="ARBA" id="ARBA00038076"/>
    </source>
</evidence>
<evidence type="ECO:0000256" key="2">
    <source>
        <dbReference type="ARBA" id="ARBA00022475"/>
    </source>
</evidence>
<evidence type="ECO:0000256" key="4">
    <source>
        <dbReference type="ARBA" id="ARBA00022989"/>
    </source>
</evidence>
<keyword evidence="2" id="KW-1003">Cell membrane</keyword>
<feature type="transmembrane region" description="Helical" evidence="7">
    <location>
        <begin position="900"/>
        <end position="923"/>
    </location>
</feature>
<evidence type="ECO:0000259" key="8">
    <source>
        <dbReference type="Pfam" id="PF02687"/>
    </source>
</evidence>
<evidence type="ECO:0000313" key="9">
    <source>
        <dbReference type="EMBL" id="NNG36355.1"/>
    </source>
</evidence>
<feature type="transmembrane region" description="Helical" evidence="7">
    <location>
        <begin position="500"/>
        <end position="529"/>
    </location>
</feature>
<dbReference type="GO" id="GO:0022857">
    <property type="term" value="F:transmembrane transporter activity"/>
    <property type="evidence" value="ECO:0007669"/>
    <property type="project" value="TreeGrafter"/>
</dbReference>
<feature type="transmembrane region" description="Helical" evidence="7">
    <location>
        <begin position="468"/>
        <end position="488"/>
    </location>
</feature>
<dbReference type="AlphaFoldDB" id="A0A849A788"/>
<feature type="transmembrane region" description="Helical" evidence="7">
    <location>
        <begin position="352"/>
        <end position="373"/>
    </location>
</feature>
<comment type="caution">
    <text evidence="9">The sequence shown here is derived from an EMBL/GenBank/DDBJ whole genome shotgun (WGS) entry which is preliminary data.</text>
</comment>
<dbReference type="Pfam" id="PF02687">
    <property type="entry name" value="FtsX"/>
    <property type="match status" value="1"/>
</dbReference>
<name>A0A849A788_9ACTN</name>
<comment type="similarity">
    <text evidence="6">Belongs to the ABC-4 integral membrane protein family.</text>
</comment>
<comment type="subcellular location">
    <subcellularLocation>
        <location evidence="1">Cell membrane</location>
        <topology evidence="1">Multi-pass membrane protein</topology>
    </subcellularLocation>
</comment>
<dbReference type="RefSeq" id="WP_171200056.1">
    <property type="nucleotide sequence ID" value="NZ_JABEND010000006.1"/>
</dbReference>
<feature type="transmembrane region" description="Helical" evidence="7">
    <location>
        <begin position="801"/>
        <end position="824"/>
    </location>
</feature>
<evidence type="ECO:0000256" key="1">
    <source>
        <dbReference type="ARBA" id="ARBA00004651"/>
    </source>
</evidence>
<feature type="domain" description="ABC3 transporter permease C-terminal" evidence="8">
    <location>
        <begin position="805"/>
        <end position="925"/>
    </location>
</feature>
<proteinExistence type="inferred from homology"/>
<reference evidence="9 10" key="1">
    <citation type="submission" date="2020-05" db="EMBL/GenBank/DDBJ databases">
        <title>Nakamurella sp. DB0629 isolated from air conditioner.</title>
        <authorList>
            <person name="Kim D.H."/>
            <person name="Kim D.-U."/>
        </authorList>
    </citation>
    <scope>NUCLEOTIDE SEQUENCE [LARGE SCALE GENOMIC DNA]</scope>
    <source>
        <strain evidence="9 10">DB0629</strain>
    </source>
</reference>
<keyword evidence="3 7" id="KW-0812">Transmembrane</keyword>
<organism evidence="9 10">
    <name type="scientific">Nakamurella aerolata</name>
    <dbReference type="NCBI Taxonomy" id="1656892"/>
    <lineage>
        <taxon>Bacteria</taxon>
        <taxon>Bacillati</taxon>
        <taxon>Actinomycetota</taxon>
        <taxon>Actinomycetes</taxon>
        <taxon>Nakamurellales</taxon>
        <taxon>Nakamurellaceae</taxon>
        <taxon>Nakamurella</taxon>
    </lineage>
</organism>
<feature type="transmembrane region" description="Helical" evidence="7">
    <location>
        <begin position="857"/>
        <end position="879"/>
    </location>
</feature>
<keyword evidence="4 7" id="KW-1133">Transmembrane helix</keyword>
<gene>
    <name evidence="9" type="ORF">HKD39_11655</name>
</gene>
<dbReference type="PANTHER" id="PTHR30572">
    <property type="entry name" value="MEMBRANE COMPONENT OF TRANSPORTER-RELATED"/>
    <property type="match status" value="1"/>
</dbReference>
<evidence type="ECO:0000256" key="3">
    <source>
        <dbReference type="ARBA" id="ARBA00022692"/>
    </source>
</evidence>
<dbReference type="InterPro" id="IPR050250">
    <property type="entry name" value="Macrolide_Exporter_MacB"/>
</dbReference>
<feature type="transmembrane region" description="Helical" evidence="7">
    <location>
        <begin position="426"/>
        <end position="447"/>
    </location>
</feature>
<evidence type="ECO:0000256" key="7">
    <source>
        <dbReference type="SAM" id="Phobius"/>
    </source>
</evidence>
<dbReference type="EMBL" id="JABEND010000006">
    <property type="protein sequence ID" value="NNG36355.1"/>
    <property type="molecule type" value="Genomic_DNA"/>
</dbReference>
<feature type="transmembrane region" description="Helical" evidence="7">
    <location>
        <begin position="397"/>
        <end position="420"/>
    </location>
</feature>
<keyword evidence="10" id="KW-1185">Reference proteome</keyword>
<dbReference type="PANTHER" id="PTHR30572:SF4">
    <property type="entry name" value="ABC TRANSPORTER PERMEASE YTRF"/>
    <property type="match status" value="1"/>
</dbReference>
<accession>A0A849A788</accession>
<dbReference type="Proteomes" id="UP000562984">
    <property type="component" value="Unassembled WGS sequence"/>
</dbReference>
<dbReference type="GO" id="GO:0005886">
    <property type="term" value="C:plasma membrane"/>
    <property type="evidence" value="ECO:0007669"/>
    <property type="project" value="UniProtKB-SubCell"/>
</dbReference>
<evidence type="ECO:0000256" key="5">
    <source>
        <dbReference type="ARBA" id="ARBA00023136"/>
    </source>
</evidence>
<feature type="transmembrane region" description="Helical" evidence="7">
    <location>
        <begin position="549"/>
        <end position="570"/>
    </location>
</feature>
<evidence type="ECO:0000313" key="10">
    <source>
        <dbReference type="Proteomes" id="UP000562984"/>
    </source>
</evidence>
<dbReference type="InterPro" id="IPR003838">
    <property type="entry name" value="ABC3_permease_C"/>
</dbReference>
<keyword evidence="5 7" id="KW-0472">Membrane</keyword>